<dbReference type="EMBL" id="AGTP01061698">
    <property type="status" value="NOT_ANNOTATED_CDS"/>
    <property type="molecule type" value="Genomic_DNA"/>
</dbReference>
<accession>I3MFE2</accession>
<dbReference type="CDD" id="cd00170">
    <property type="entry name" value="SEC14"/>
    <property type="match status" value="1"/>
</dbReference>
<keyword evidence="8" id="KW-1185">Reference proteome</keyword>
<dbReference type="SMART" id="SM00150">
    <property type="entry name" value="SPEC"/>
    <property type="match status" value="1"/>
</dbReference>
<dbReference type="Ensembl" id="ENSSTOT00000010391.3">
    <property type="protein sequence ID" value="ENSSTOP00000009326.3"/>
    <property type="gene ID" value="ENSSTOG00000010382.3"/>
</dbReference>
<dbReference type="EMBL" id="AGTP01061694">
    <property type="status" value="NOT_ANNOTATED_CDS"/>
    <property type="molecule type" value="Genomic_DNA"/>
</dbReference>
<dbReference type="EMBL" id="AGTP01061696">
    <property type="status" value="NOT_ANNOTATED_CDS"/>
    <property type="molecule type" value="Genomic_DNA"/>
</dbReference>
<feature type="compositionally biased region" description="Basic and acidic residues" evidence="3">
    <location>
        <begin position="983"/>
        <end position="994"/>
    </location>
</feature>
<dbReference type="Proteomes" id="UP000005215">
    <property type="component" value="Unassembled WGS sequence"/>
</dbReference>
<gene>
    <name evidence="7" type="primary">MCF2L2</name>
</gene>
<feature type="compositionally biased region" description="Basic and acidic residues" evidence="3">
    <location>
        <begin position="1052"/>
        <end position="1071"/>
    </location>
</feature>
<dbReference type="Pfam" id="PF23289">
    <property type="entry name" value="Spectrin_5"/>
    <property type="match status" value="1"/>
</dbReference>
<feature type="region of interest" description="Disordered" evidence="3">
    <location>
        <begin position="961"/>
        <end position="1028"/>
    </location>
</feature>
<feature type="compositionally biased region" description="Low complexity" evidence="3">
    <location>
        <begin position="1096"/>
        <end position="1106"/>
    </location>
</feature>
<dbReference type="EMBL" id="AGTP01061693">
    <property type="status" value="NOT_ANNOTATED_CDS"/>
    <property type="molecule type" value="Genomic_DNA"/>
</dbReference>
<feature type="compositionally biased region" description="Polar residues" evidence="3">
    <location>
        <begin position="1041"/>
        <end position="1050"/>
    </location>
</feature>
<dbReference type="GeneTree" id="ENSGT00940000161734"/>
<dbReference type="EMBL" id="AGTP01061690">
    <property type="status" value="NOT_ANNOTATED_CDS"/>
    <property type="molecule type" value="Genomic_DNA"/>
</dbReference>
<dbReference type="GO" id="GO:0005085">
    <property type="term" value="F:guanyl-nucleotide exchange factor activity"/>
    <property type="evidence" value="ECO:0007669"/>
    <property type="project" value="UniProtKB-KW"/>
</dbReference>
<dbReference type="InterPro" id="IPR051336">
    <property type="entry name" value="RhoGEF_Guanine_NuclExch_SF"/>
</dbReference>
<evidence type="ECO:0000256" key="1">
    <source>
        <dbReference type="ARBA" id="ARBA00022658"/>
    </source>
</evidence>
<protein>
    <submittedName>
        <fullName evidence="7">MCF.2 cell line derived transforming sequence-like 2</fullName>
    </submittedName>
</protein>
<dbReference type="EMBL" id="AGTP01061697">
    <property type="status" value="NOT_ANNOTATED_CDS"/>
    <property type="molecule type" value="Genomic_DNA"/>
</dbReference>
<feature type="compositionally biased region" description="Basic and acidic residues" evidence="3">
    <location>
        <begin position="564"/>
        <end position="583"/>
    </location>
</feature>
<evidence type="ECO:0000259" key="4">
    <source>
        <dbReference type="PROSITE" id="PS50003"/>
    </source>
</evidence>
<dbReference type="InParanoid" id="I3MFE2"/>
<name>I3MFE2_ICTTR</name>
<dbReference type="Pfam" id="PF13716">
    <property type="entry name" value="CRAL_TRIO_2"/>
    <property type="match status" value="1"/>
</dbReference>
<dbReference type="SUPFAM" id="SSF50729">
    <property type="entry name" value="PH domain-like"/>
    <property type="match status" value="1"/>
</dbReference>
<sequence>MLFLFKEEMALQELTQRLATVITHVDEIMQQEVRPLVAVDIIEQLHRQFAILSGGRGKDGAPIITFPEFVGFKHIPEEDFLNVMTYLTSIPSVEAASIGFVIVIDRRRDKWSSIKASLTRIAVAFPGNLQLIFILRPSRLIQRTFTDIGIKYYRDEFKMKVPIIMLNSVSDLHGYIDKSQLTQELGGTLEYRHSQWINHRTAIENFALTLKNTAQMLQTFGSCLSMTELPRGMLSTEDLLMSHTRQQDKLQDELKLLGEQGTTLLSCIQEPTTKNPTRKLNISELENVATMERLLVQLDETEKAFSQFWSEHHLKLNQCLQLQRFEHNFYKVKLALENLLEELAEFTGIGDSVMHVEQLLKEHKKLEEKGQESLEKAQLLALAGDQLIQDHHYSVDSIRPQCVELRHLCDDFINENKKKHDTLGKSLELHRQLDKVSQWCEAGIYLLASQAVDKCQSREGVDIALNDIEAFLGTAKEYRLLNPKEFYNKFELILTVDIKAKAQKVLQKLSDVQEIFHKRQVSLMKLAAKQTRPVQPVAPHPESSPKWVSPKTNQPSALAPLPRTSEEPHTETDLNSLEKEDDGTKFEVKNEEIFTRSHDDRNPELEQLDREDLSPRKRIVRDLLETEEVYIKEMESIIDGYITPMDFIWLKHLIPDALQNNKDFLFGNIKELYEFHSRTFLKELEKCTENPELLACCFLKRKEDLQIYFKYHRNLPRAMAIWQECQDCAYFGVCQRQLDHSLPLFKYLRGPSQRLIKYQMLLKGLLDLESPEDVEIDPGGLEGGSTKDGPKRTENSSFSAELRQALAVIEDLIKSCELAVDLAAVSGCPDDIGKLGKLLMHGPFNVWTIHKDRYKMKDFIRFKPSQRQIYLFERGIVFCKIRMEPGDQGPSPHYSFKKWMKLVTLSIRPLGRGSNKKFEIANRNGLEKYILQATSKEIRDCWFSEISKLLMEQQSNIKGQGNLQFESTTGKGNGVECVPGTENTDRATTSKEEPVSSTHGMKGCSSREFVSTETFEGGEGGGDMDKESSVLSLSGLFQSEDSYETCSPKTVSLEKGESTEGRTEERDEKKAASSSTEGSAGVSPGLPVPAGETTGAQAQAVRAIAASPRPSSTEN</sequence>
<dbReference type="eggNOG" id="KOG4240">
    <property type="taxonomic scope" value="Eukaryota"/>
</dbReference>
<feature type="domain" description="DH" evidence="5">
    <location>
        <begin position="615"/>
        <end position="819"/>
    </location>
</feature>
<dbReference type="PANTHER" id="PTHR22826">
    <property type="entry name" value="RHO GUANINE EXCHANGE FACTOR-RELATED"/>
    <property type="match status" value="1"/>
</dbReference>
<dbReference type="PANTHER" id="PTHR22826:SF201">
    <property type="entry name" value="GUANINE NUCLEOTIDE EXCHANGE FACTOR MCF2L2-RELATED"/>
    <property type="match status" value="1"/>
</dbReference>
<reference evidence="8" key="1">
    <citation type="submission" date="2011-11" db="EMBL/GenBank/DDBJ databases">
        <title>The Draft Genome of Spermophilus tridecemlineatus.</title>
        <authorList>
            <consortium name="The Broad Institute Genome Assembly &amp; Analysis Group"/>
            <consortium name="Computational R&amp;D Group"/>
            <consortium name="and Sequencing Platform"/>
            <person name="Di Palma F."/>
            <person name="Alfoldi J."/>
            <person name="Johnson J."/>
            <person name="Berlin A."/>
            <person name="Gnerre S."/>
            <person name="Jaffe D."/>
            <person name="MacCallum I."/>
            <person name="Young S."/>
            <person name="Walker B.J."/>
            <person name="Lindblad-Toh K."/>
        </authorList>
    </citation>
    <scope>NUCLEOTIDE SEQUENCE [LARGE SCALE GENOMIC DNA]</scope>
</reference>
<dbReference type="InterPro" id="IPR000219">
    <property type="entry name" value="DH_dom"/>
</dbReference>
<feature type="region of interest" description="Disordered" evidence="3">
    <location>
        <begin position="775"/>
        <end position="794"/>
    </location>
</feature>
<dbReference type="Gene3D" id="2.30.29.30">
    <property type="entry name" value="Pleckstrin-homology domain (PH domain)/Phosphotyrosine-binding domain (PTB)"/>
    <property type="match status" value="1"/>
</dbReference>
<comment type="similarity">
    <text evidence="2">Belongs to the MCF2 family.</text>
</comment>
<dbReference type="PROSITE" id="PS50003">
    <property type="entry name" value="PH_DOMAIN"/>
    <property type="match status" value="1"/>
</dbReference>
<dbReference type="InterPro" id="IPR035899">
    <property type="entry name" value="DBL_dom_sf"/>
</dbReference>
<dbReference type="CDD" id="cd00176">
    <property type="entry name" value="SPEC"/>
    <property type="match status" value="1"/>
</dbReference>
<dbReference type="RefSeq" id="XP_021585468.1">
    <property type="nucleotide sequence ID" value="XM_021729793.2"/>
</dbReference>
<feature type="region of interest" description="Disordered" evidence="3">
    <location>
        <begin position="1041"/>
        <end position="1115"/>
    </location>
</feature>
<dbReference type="EMBL" id="AGTP01061691">
    <property type="status" value="NOT_ANNOTATED_CDS"/>
    <property type="molecule type" value="Genomic_DNA"/>
</dbReference>
<dbReference type="STRING" id="43179.ENSSTOP00000009326"/>
<feature type="domain" description="CRAL-TRIO" evidence="6">
    <location>
        <begin position="99"/>
        <end position="193"/>
    </location>
</feature>
<evidence type="ECO:0000259" key="6">
    <source>
        <dbReference type="PROSITE" id="PS50191"/>
    </source>
</evidence>
<dbReference type="SUPFAM" id="SSF48065">
    <property type="entry name" value="DBL homology domain (DH-domain)"/>
    <property type="match status" value="1"/>
</dbReference>
<dbReference type="OrthoDB" id="10004999at2759"/>
<dbReference type="InterPro" id="IPR055251">
    <property type="entry name" value="SOS1_NGEF_PH"/>
</dbReference>
<dbReference type="SMART" id="SM00325">
    <property type="entry name" value="RhoGEF"/>
    <property type="match status" value="1"/>
</dbReference>
<proteinExistence type="inferred from homology"/>
<dbReference type="PROSITE" id="PS50191">
    <property type="entry name" value="CRAL_TRIO"/>
    <property type="match status" value="1"/>
</dbReference>
<reference evidence="7" key="3">
    <citation type="submission" date="2025-09" db="UniProtKB">
        <authorList>
            <consortium name="Ensembl"/>
        </authorList>
    </citation>
    <scope>IDENTIFICATION</scope>
</reference>
<evidence type="ECO:0000313" key="7">
    <source>
        <dbReference type="Ensembl" id="ENSSTOP00000009326.3"/>
    </source>
</evidence>
<dbReference type="EMBL" id="AGTP01061689">
    <property type="status" value="NOT_ANNOTATED_CDS"/>
    <property type="molecule type" value="Genomic_DNA"/>
</dbReference>
<dbReference type="InterPro" id="IPR001251">
    <property type="entry name" value="CRAL-TRIO_dom"/>
</dbReference>
<dbReference type="Pfam" id="PF00621">
    <property type="entry name" value="RhoGEF"/>
    <property type="match status" value="1"/>
</dbReference>
<feature type="region of interest" description="Disordered" evidence="3">
    <location>
        <begin position="530"/>
        <end position="583"/>
    </location>
</feature>
<dbReference type="InterPro" id="IPR011993">
    <property type="entry name" value="PH-like_dom_sf"/>
</dbReference>
<feature type="domain" description="PH" evidence="4">
    <location>
        <begin position="831"/>
        <end position="951"/>
    </location>
</feature>
<dbReference type="InterPro" id="IPR018159">
    <property type="entry name" value="Spectrin/alpha-actinin"/>
</dbReference>
<dbReference type="Gene3D" id="1.20.900.10">
    <property type="entry name" value="Dbl homology (DH) domain"/>
    <property type="match status" value="1"/>
</dbReference>
<dbReference type="SMART" id="SM00233">
    <property type="entry name" value="PH"/>
    <property type="match status" value="1"/>
</dbReference>
<dbReference type="GeneID" id="101954657"/>
<dbReference type="Pfam" id="PF22697">
    <property type="entry name" value="SOS1_NGEF_PH"/>
    <property type="match status" value="1"/>
</dbReference>
<dbReference type="CDD" id="cd00160">
    <property type="entry name" value="RhoGEF"/>
    <property type="match status" value="1"/>
</dbReference>
<dbReference type="InterPro" id="IPR056466">
    <property type="entry name" value="Spectrin_DBS"/>
</dbReference>
<dbReference type="SUPFAM" id="SSF52087">
    <property type="entry name" value="CRAL/TRIO domain"/>
    <property type="match status" value="1"/>
</dbReference>
<feature type="compositionally biased region" description="Polar residues" evidence="3">
    <location>
        <begin position="961"/>
        <end position="970"/>
    </location>
</feature>
<dbReference type="Gene3D" id="1.20.58.60">
    <property type="match status" value="1"/>
</dbReference>
<evidence type="ECO:0000256" key="3">
    <source>
        <dbReference type="SAM" id="MobiDB-lite"/>
    </source>
</evidence>
<evidence type="ECO:0000256" key="2">
    <source>
        <dbReference type="ARBA" id="ARBA00049987"/>
    </source>
</evidence>
<reference evidence="7" key="2">
    <citation type="submission" date="2025-08" db="UniProtKB">
        <authorList>
            <consortium name="Ensembl"/>
        </authorList>
    </citation>
    <scope>IDENTIFICATION</scope>
</reference>
<dbReference type="EMBL" id="AGTP01061695">
    <property type="status" value="NOT_ANNOTATED_CDS"/>
    <property type="molecule type" value="Genomic_DNA"/>
</dbReference>
<dbReference type="AlphaFoldDB" id="I3MFE2"/>
<evidence type="ECO:0000259" key="5">
    <source>
        <dbReference type="PROSITE" id="PS50010"/>
    </source>
</evidence>
<dbReference type="PROSITE" id="PS50010">
    <property type="entry name" value="DH_2"/>
    <property type="match status" value="1"/>
</dbReference>
<dbReference type="EMBL" id="AGTP01061692">
    <property type="status" value="NOT_ANNOTATED_CDS"/>
    <property type="molecule type" value="Genomic_DNA"/>
</dbReference>
<dbReference type="SUPFAM" id="SSF46966">
    <property type="entry name" value="Spectrin repeat"/>
    <property type="match status" value="1"/>
</dbReference>
<dbReference type="InterPro" id="IPR001849">
    <property type="entry name" value="PH_domain"/>
</dbReference>
<dbReference type="GO" id="GO:0005737">
    <property type="term" value="C:cytoplasm"/>
    <property type="evidence" value="ECO:0007669"/>
    <property type="project" value="TreeGrafter"/>
</dbReference>
<evidence type="ECO:0000313" key="8">
    <source>
        <dbReference type="Proteomes" id="UP000005215"/>
    </source>
</evidence>
<dbReference type="InterPro" id="IPR036865">
    <property type="entry name" value="CRAL-TRIO_dom_sf"/>
</dbReference>
<dbReference type="SMART" id="SM00516">
    <property type="entry name" value="SEC14"/>
    <property type="match status" value="1"/>
</dbReference>
<organism evidence="7 8">
    <name type="scientific">Ictidomys tridecemlineatus</name>
    <name type="common">Thirteen-lined ground squirrel</name>
    <name type="synonym">Spermophilus tridecemlineatus</name>
    <dbReference type="NCBI Taxonomy" id="43179"/>
    <lineage>
        <taxon>Eukaryota</taxon>
        <taxon>Metazoa</taxon>
        <taxon>Chordata</taxon>
        <taxon>Craniata</taxon>
        <taxon>Vertebrata</taxon>
        <taxon>Euteleostomi</taxon>
        <taxon>Mammalia</taxon>
        <taxon>Eutheria</taxon>
        <taxon>Euarchontoglires</taxon>
        <taxon>Glires</taxon>
        <taxon>Rodentia</taxon>
        <taxon>Sciuromorpha</taxon>
        <taxon>Sciuridae</taxon>
        <taxon>Xerinae</taxon>
        <taxon>Marmotini</taxon>
        <taxon>Ictidomys</taxon>
    </lineage>
</organism>
<keyword evidence="1" id="KW-0344">Guanine-nucleotide releasing factor</keyword>